<evidence type="ECO:0000256" key="10">
    <source>
        <dbReference type="ARBA" id="ARBA00038890"/>
    </source>
</evidence>
<proteinExistence type="inferred from homology"/>
<dbReference type="AlphaFoldDB" id="A0A0W4ZGF0"/>
<dbReference type="STRING" id="1408657.A0A0W4ZGF0"/>
<keyword evidence="2" id="KW-0285">Flavoprotein</keyword>
<comment type="catalytic activity">
    <reaction evidence="15">
        <text>a 5,6-dihydrouridine in mRNA + NADP(+) = a uridine in mRNA + NADPH + H(+)</text>
        <dbReference type="Rhea" id="RHEA:69855"/>
        <dbReference type="Rhea" id="RHEA-COMP:14658"/>
        <dbReference type="Rhea" id="RHEA-COMP:17789"/>
        <dbReference type="ChEBI" id="CHEBI:15378"/>
        <dbReference type="ChEBI" id="CHEBI:57783"/>
        <dbReference type="ChEBI" id="CHEBI:58349"/>
        <dbReference type="ChEBI" id="CHEBI:65315"/>
        <dbReference type="ChEBI" id="CHEBI:74443"/>
    </reaction>
    <physiologicalReaction direction="right-to-left" evidence="15">
        <dbReference type="Rhea" id="RHEA:69857"/>
    </physiologicalReaction>
</comment>
<comment type="catalytic activity">
    <reaction evidence="16">
        <text>5,6-dihydrouridine(17) in tRNA + NADP(+) = uridine(17) in tRNA + NADPH + H(+)</text>
        <dbReference type="Rhea" id="RHEA:53368"/>
        <dbReference type="Rhea" id="RHEA-COMP:13541"/>
        <dbReference type="Rhea" id="RHEA-COMP:13542"/>
        <dbReference type="ChEBI" id="CHEBI:15378"/>
        <dbReference type="ChEBI" id="CHEBI:57783"/>
        <dbReference type="ChEBI" id="CHEBI:58349"/>
        <dbReference type="ChEBI" id="CHEBI:65315"/>
        <dbReference type="ChEBI" id="CHEBI:74443"/>
        <dbReference type="EC" id="1.3.1.88"/>
    </reaction>
    <physiologicalReaction direction="right-to-left" evidence="16">
        <dbReference type="Rhea" id="RHEA:53370"/>
    </physiologicalReaction>
</comment>
<comment type="caution">
    <text evidence="18">The sequence shown here is derived from an EMBL/GenBank/DDBJ whole genome shotgun (WGS) entry which is preliminary data.</text>
</comment>
<accession>A0A0W4ZGF0</accession>
<keyword evidence="6" id="KW-0521">NADP</keyword>
<dbReference type="GO" id="GO:0050660">
    <property type="term" value="F:flavin adenine dinucleotide binding"/>
    <property type="evidence" value="ECO:0007669"/>
    <property type="project" value="InterPro"/>
</dbReference>
<dbReference type="SUPFAM" id="SSF51395">
    <property type="entry name" value="FMN-linked oxidoreductases"/>
    <property type="match status" value="1"/>
</dbReference>
<reference evidence="19" key="1">
    <citation type="journal article" date="2016" name="Nat. Commun.">
        <title>Genome analysis of three Pneumocystis species reveals adaptation mechanisms to life exclusively in mammalian hosts.</title>
        <authorList>
            <person name="Ma L."/>
            <person name="Chen Z."/>
            <person name="Huang D.W."/>
            <person name="Kutty G."/>
            <person name="Ishihara M."/>
            <person name="Wang H."/>
            <person name="Abouelleil A."/>
            <person name="Bishop L."/>
            <person name="Davey E."/>
            <person name="Deng R."/>
            <person name="Deng X."/>
            <person name="Fan L."/>
            <person name="Fantoni G."/>
            <person name="Fitzgerald M."/>
            <person name="Gogineni E."/>
            <person name="Goldberg J.M."/>
            <person name="Handley G."/>
            <person name="Hu X."/>
            <person name="Huber C."/>
            <person name="Jiao X."/>
            <person name="Jones K."/>
            <person name="Levin J.Z."/>
            <person name="Liu Y."/>
            <person name="Macdonald P."/>
            <person name="Melnikov A."/>
            <person name="Raley C."/>
            <person name="Sassi M."/>
            <person name="Sherman B.T."/>
            <person name="Song X."/>
            <person name="Sykes S."/>
            <person name="Tran B."/>
            <person name="Walsh L."/>
            <person name="Xia Y."/>
            <person name="Yang J."/>
            <person name="Young S."/>
            <person name="Zeng Q."/>
            <person name="Zheng X."/>
            <person name="Stephens R."/>
            <person name="Nusbaum C."/>
            <person name="Birren B.W."/>
            <person name="Azadi P."/>
            <person name="Lempicki R.A."/>
            <person name="Cuomo C.A."/>
            <person name="Kovacs J.A."/>
        </authorList>
    </citation>
    <scope>NUCLEOTIDE SEQUENCE [LARGE SCALE GENOMIC DNA]</scope>
    <source>
        <strain evidence="19">RU7</strain>
    </source>
</reference>
<comment type="similarity">
    <text evidence="9">Belongs to the Dus family. Dus1 subfamily.</text>
</comment>
<name>A0A0W4ZGF0_PNEJ7</name>
<evidence type="ECO:0000259" key="17">
    <source>
        <dbReference type="Pfam" id="PF01207"/>
    </source>
</evidence>
<evidence type="ECO:0000256" key="4">
    <source>
        <dbReference type="ARBA" id="ARBA00022664"/>
    </source>
</evidence>
<comment type="catalytic activity">
    <reaction evidence="14">
        <text>5,6-dihydrouridine(16) in tRNA + NAD(+) = uridine(16) in tRNA + NADH + H(+)</text>
        <dbReference type="Rhea" id="RHEA:53380"/>
        <dbReference type="Rhea" id="RHEA-COMP:13543"/>
        <dbReference type="Rhea" id="RHEA-COMP:13544"/>
        <dbReference type="ChEBI" id="CHEBI:15378"/>
        <dbReference type="ChEBI" id="CHEBI:57540"/>
        <dbReference type="ChEBI" id="CHEBI:57945"/>
        <dbReference type="ChEBI" id="CHEBI:65315"/>
        <dbReference type="ChEBI" id="CHEBI:74443"/>
        <dbReference type="EC" id="1.3.1.88"/>
    </reaction>
    <physiologicalReaction direction="right-to-left" evidence="14">
        <dbReference type="Rhea" id="RHEA:53382"/>
    </physiologicalReaction>
</comment>
<dbReference type="eggNOG" id="KOG2335">
    <property type="taxonomic scope" value="Eukaryota"/>
</dbReference>
<keyword evidence="5" id="KW-0819">tRNA processing</keyword>
<evidence type="ECO:0000256" key="1">
    <source>
        <dbReference type="ARBA" id="ARBA00001917"/>
    </source>
</evidence>
<dbReference type="GO" id="GO:0017150">
    <property type="term" value="F:tRNA dihydrouridine synthase activity"/>
    <property type="evidence" value="ECO:0007669"/>
    <property type="project" value="InterPro"/>
</dbReference>
<sequence length="365" mass="42174">MSLRGREFWRSIGSPSRIVAPMVDQSELAWRILSRRYGADLCYTPMFHAKNFWLSPKYRKEVWSSLDNGKDRPLIVQFCANDPEDFLKASKIVVGKCDAVDLNLGCPQNIAKRGYYGAYLQENWDLISKIIKYVNNSLDIPITAKIRIFPDKEKTLAYARMIVESGVSILAVHGRTREQKSTMTGLSDWSQILYLRENLPSDIVIFSNGNILWPHDVDRCLKETKVDGVMSAEGNLYNPCIFTRSNIHPIITEIAKEYLNIIVNYKLENDRSCINAMKPHLFKILRPGLCKYEHLRNELGKTKPGELEKYFKIVEELDILVKKAILENNNEEKIQWWHCQPYLRPLPIQANKSLEMASSYIVELN</sequence>
<keyword evidence="19" id="KW-1185">Reference proteome</keyword>
<evidence type="ECO:0000256" key="16">
    <source>
        <dbReference type="ARBA" id="ARBA00049467"/>
    </source>
</evidence>
<dbReference type="GeneID" id="28941470"/>
<gene>
    <name evidence="18" type="ORF">T551_02952</name>
</gene>
<dbReference type="CDD" id="cd02801">
    <property type="entry name" value="DUS_like_FMN"/>
    <property type="match status" value="1"/>
</dbReference>
<dbReference type="VEuPathDB" id="FungiDB:T551_02952"/>
<dbReference type="RefSeq" id="XP_018228423.1">
    <property type="nucleotide sequence ID" value="XM_018375215.1"/>
</dbReference>
<evidence type="ECO:0000256" key="12">
    <source>
        <dbReference type="ARBA" id="ARBA00047652"/>
    </source>
</evidence>
<comment type="catalytic activity">
    <reaction evidence="11">
        <text>5,6-dihydrouridine(17) in tRNA + NAD(+) = uridine(17) in tRNA + NADH + H(+)</text>
        <dbReference type="Rhea" id="RHEA:53372"/>
        <dbReference type="Rhea" id="RHEA-COMP:13541"/>
        <dbReference type="Rhea" id="RHEA-COMP:13542"/>
        <dbReference type="ChEBI" id="CHEBI:15378"/>
        <dbReference type="ChEBI" id="CHEBI:57540"/>
        <dbReference type="ChEBI" id="CHEBI:57945"/>
        <dbReference type="ChEBI" id="CHEBI:65315"/>
        <dbReference type="ChEBI" id="CHEBI:74443"/>
        <dbReference type="EC" id="1.3.1.88"/>
    </reaction>
    <physiologicalReaction direction="right-to-left" evidence="11">
        <dbReference type="Rhea" id="RHEA:53374"/>
    </physiologicalReaction>
</comment>
<keyword evidence="7" id="KW-0560">Oxidoreductase</keyword>
<evidence type="ECO:0000256" key="15">
    <source>
        <dbReference type="ARBA" id="ARBA00049447"/>
    </source>
</evidence>
<dbReference type="InterPro" id="IPR035587">
    <property type="entry name" value="DUS-like_FMN-bd"/>
</dbReference>
<comment type="cofactor">
    <cofactor evidence="1">
        <name>FMN</name>
        <dbReference type="ChEBI" id="CHEBI:58210"/>
    </cofactor>
</comment>
<dbReference type="PANTHER" id="PTHR11082">
    <property type="entry name" value="TRNA-DIHYDROURIDINE SYNTHASE"/>
    <property type="match status" value="1"/>
</dbReference>
<keyword evidence="4" id="KW-0507">mRNA processing</keyword>
<dbReference type="PANTHER" id="PTHR11082:SF5">
    <property type="entry name" value="TRNA-DIHYDROURIDINE(16_17) SYNTHASE [NAD(P)(+)]-LIKE"/>
    <property type="match status" value="1"/>
</dbReference>
<dbReference type="EC" id="1.3.1.88" evidence="10"/>
<dbReference type="PROSITE" id="PS01136">
    <property type="entry name" value="UPF0034"/>
    <property type="match status" value="1"/>
</dbReference>
<evidence type="ECO:0000256" key="2">
    <source>
        <dbReference type="ARBA" id="ARBA00022630"/>
    </source>
</evidence>
<comment type="catalytic activity">
    <reaction evidence="13">
        <text>a 5,6-dihydrouridine in mRNA + NAD(+) = a uridine in mRNA + NADH + H(+)</text>
        <dbReference type="Rhea" id="RHEA:69851"/>
        <dbReference type="Rhea" id="RHEA-COMP:14658"/>
        <dbReference type="Rhea" id="RHEA-COMP:17789"/>
        <dbReference type="ChEBI" id="CHEBI:15378"/>
        <dbReference type="ChEBI" id="CHEBI:57540"/>
        <dbReference type="ChEBI" id="CHEBI:57945"/>
        <dbReference type="ChEBI" id="CHEBI:65315"/>
        <dbReference type="ChEBI" id="CHEBI:74443"/>
    </reaction>
    <physiologicalReaction direction="right-to-left" evidence="13">
        <dbReference type="Rhea" id="RHEA:69853"/>
    </physiologicalReaction>
</comment>
<evidence type="ECO:0000256" key="13">
    <source>
        <dbReference type="ARBA" id="ARBA00048342"/>
    </source>
</evidence>
<feature type="domain" description="DUS-like FMN-binding" evidence="17">
    <location>
        <begin position="19"/>
        <end position="262"/>
    </location>
</feature>
<evidence type="ECO:0000313" key="19">
    <source>
        <dbReference type="Proteomes" id="UP000053447"/>
    </source>
</evidence>
<evidence type="ECO:0000256" key="9">
    <source>
        <dbReference type="ARBA" id="ARBA00038313"/>
    </source>
</evidence>
<evidence type="ECO:0000256" key="8">
    <source>
        <dbReference type="ARBA" id="ARBA00023027"/>
    </source>
</evidence>
<evidence type="ECO:0000256" key="14">
    <source>
        <dbReference type="ARBA" id="ARBA00048934"/>
    </source>
</evidence>
<evidence type="ECO:0000256" key="11">
    <source>
        <dbReference type="ARBA" id="ARBA00047287"/>
    </source>
</evidence>
<dbReference type="Gene3D" id="3.20.20.70">
    <property type="entry name" value="Aldolase class I"/>
    <property type="match status" value="1"/>
</dbReference>
<dbReference type="InterPro" id="IPR018517">
    <property type="entry name" value="tRNA_hU_synthase_CS"/>
</dbReference>
<evidence type="ECO:0000256" key="6">
    <source>
        <dbReference type="ARBA" id="ARBA00022857"/>
    </source>
</evidence>
<organism evidence="18 19">
    <name type="scientific">Pneumocystis jirovecii (strain RU7)</name>
    <name type="common">Human pneumocystis pneumonia agent</name>
    <dbReference type="NCBI Taxonomy" id="1408657"/>
    <lineage>
        <taxon>Eukaryota</taxon>
        <taxon>Fungi</taxon>
        <taxon>Dikarya</taxon>
        <taxon>Ascomycota</taxon>
        <taxon>Taphrinomycotina</taxon>
        <taxon>Pneumocystomycetes</taxon>
        <taxon>Pneumocystaceae</taxon>
        <taxon>Pneumocystis</taxon>
    </lineage>
</organism>
<comment type="catalytic activity">
    <reaction evidence="12">
        <text>5,6-dihydrouridine(16) in tRNA + NADP(+) = uridine(16) in tRNA + NADPH + H(+)</text>
        <dbReference type="Rhea" id="RHEA:53376"/>
        <dbReference type="Rhea" id="RHEA-COMP:13543"/>
        <dbReference type="Rhea" id="RHEA-COMP:13544"/>
        <dbReference type="ChEBI" id="CHEBI:15378"/>
        <dbReference type="ChEBI" id="CHEBI:57783"/>
        <dbReference type="ChEBI" id="CHEBI:58349"/>
        <dbReference type="ChEBI" id="CHEBI:65315"/>
        <dbReference type="ChEBI" id="CHEBI:74443"/>
        <dbReference type="EC" id="1.3.1.88"/>
    </reaction>
    <physiologicalReaction direction="right-to-left" evidence="12">
        <dbReference type="Rhea" id="RHEA:53378"/>
    </physiologicalReaction>
</comment>
<protein>
    <recommendedName>
        <fullName evidence="10">tRNA-dihydrouridine(16/17) synthase [NAD(P)(+)]</fullName>
        <ecNumber evidence="10">1.3.1.88</ecNumber>
    </recommendedName>
</protein>
<evidence type="ECO:0000256" key="3">
    <source>
        <dbReference type="ARBA" id="ARBA00022643"/>
    </source>
</evidence>
<dbReference type="InterPro" id="IPR013785">
    <property type="entry name" value="Aldolase_TIM"/>
</dbReference>
<keyword evidence="8" id="KW-0520">NAD</keyword>
<dbReference type="Pfam" id="PF01207">
    <property type="entry name" value="Dus"/>
    <property type="match status" value="1"/>
</dbReference>
<keyword evidence="3" id="KW-0288">FMN</keyword>
<dbReference type="OrthoDB" id="272303at2759"/>
<dbReference type="GO" id="GO:0006397">
    <property type="term" value="P:mRNA processing"/>
    <property type="evidence" value="ECO:0007669"/>
    <property type="project" value="UniProtKB-KW"/>
</dbReference>
<evidence type="ECO:0000256" key="7">
    <source>
        <dbReference type="ARBA" id="ARBA00023002"/>
    </source>
</evidence>
<dbReference type="EMBL" id="LFWA01000014">
    <property type="protein sequence ID" value="KTW27453.1"/>
    <property type="molecule type" value="Genomic_DNA"/>
</dbReference>
<dbReference type="Proteomes" id="UP000053447">
    <property type="component" value="Unassembled WGS sequence"/>
</dbReference>
<evidence type="ECO:0000256" key="5">
    <source>
        <dbReference type="ARBA" id="ARBA00022694"/>
    </source>
</evidence>
<evidence type="ECO:0000313" key="18">
    <source>
        <dbReference type="EMBL" id="KTW27453.1"/>
    </source>
</evidence>